<reference evidence="1 2" key="1">
    <citation type="submission" date="2020-07" db="EMBL/GenBank/DDBJ databases">
        <title>Genomic Encyclopedia of Type Strains, Phase IV (KMG-V): Genome sequencing to study the core and pangenomes of soil and plant-associated prokaryotes.</title>
        <authorList>
            <person name="Whitman W."/>
        </authorList>
    </citation>
    <scope>NUCLEOTIDE SEQUENCE [LARGE SCALE GENOMIC DNA]</scope>
    <source>
        <strain evidence="1 2">M8UP22</strain>
    </source>
</reference>
<protein>
    <submittedName>
        <fullName evidence="1">Uncharacterized protein</fullName>
    </submittedName>
</protein>
<comment type="caution">
    <text evidence="1">The sequence shown here is derived from an EMBL/GenBank/DDBJ whole genome shotgun (WGS) entry which is preliminary data.</text>
</comment>
<dbReference type="EMBL" id="JACCCU010000002">
    <property type="protein sequence ID" value="NYF90744.1"/>
    <property type="molecule type" value="Genomic_DNA"/>
</dbReference>
<name>A0A852VJX9_9BACT</name>
<dbReference type="AlphaFoldDB" id="A0A852VJX9"/>
<proteinExistence type="predicted"/>
<gene>
    <name evidence="1" type="ORF">HDF08_002846</name>
</gene>
<evidence type="ECO:0000313" key="2">
    <source>
        <dbReference type="Proteomes" id="UP000564385"/>
    </source>
</evidence>
<sequence length="40" mass="4252">MRWNGFGVWEHPKGFSARFVGIEAVSQSGAALGSEVCVAL</sequence>
<evidence type="ECO:0000313" key="1">
    <source>
        <dbReference type="EMBL" id="NYF90744.1"/>
    </source>
</evidence>
<dbReference type="Proteomes" id="UP000564385">
    <property type="component" value="Unassembled WGS sequence"/>
</dbReference>
<organism evidence="1 2">
    <name type="scientific">Tunturiibacter lichenicola</name>
    <dbReference type="NCBI Taxonomy" id="2051959"/>
    <lineage>
        <taxon>Bacteria</taxon>
        <taxon>Pseudomonadati</taxon>
        <taxon>Acidobacteriota</taxon>
        <taxon>Terriglobia</taxon>
        <taxon>Terriglobales</taxon>
        <taxon>Acidobacteriaceae</taxon>
        <taxon>Tunturiibacter</taxon>
    </lineage>
</organism>
<accession>A0A852VJX9</accession>